<dbReference type="Proteomes" id="UP001166286">
    <property type="component" value="Unassembled WGS sequence"/>
</dbReference>
<dbReference type="AlphaFoldDB" id="A0AA39RAT1"/>
<name>A0AA39RAT1_9LECA</name>
<evidence type="ECO:0000313" key="2">
    <source>
        <dbReference type="Proteomes" id="UP001166286"/>
    </source>
</evidence>
<protein>
    <submittedName>
        <fullName evidence="1">Uncharacterized protein</fullName>
    </submittedName>
</protein>
<sequence>MSTLYEVERRVRQINEDYNPLIQQEREAEMEGKRLLKEREAEIEAKGLIETHEWTYDMNLATEVARAGAEVARLERIRDGKVEEVWKEWKDNFERNNPRWSE</sequence>
<dbReference type="EMBL" id="JAFEKC020000001">
    <property type="protein sequence ID" value="KAK0517069.1"/>
    <property type="molecule type" value="Genomic_DNA"/>
</dbReference>
<organism evidence="1 2">
    <name type="scientific">Cladonia borealis</name>
    <dbReference type="NCBI Taxonomy" id="184061"/>
    <lineage>
        <taxon>Eukaryota</taxon>
        <taxon>Fungi</taxon>
        <taxon>Dikarya</taxon>
        <taxon>Ascomycota</taxon>
        <taxon>Pezizomycotina</taxon>
        <taxon>Lecanoromycetes</taxon>
        <taxon>OSLEUM clade</taxon>
        <taxon>Lecanoromycetidae</taxon>
        <taxon>Lecanorales</taxon>
        <taxon>Lecanorineae</taxon>
        <taxon>Cladoniaceae</taxon>
        <taxon>Cladonia</taxon>
    </lineage>
</organism>
<comment type="caution">
    <text evidence="1">The sequence shown here is derived from an EMBL/GenBank/DDBJ whole genome shotgun (WGS) entry which is preliminary data.</text>
</comment>
<gene>
    <name evidence="1" type="ORF">JMJ35_000224</name>
</gene>
<evidence type="ECO:0000313" key="1">
    <source>
        <dbReference type="EMBL" id="KAK0517069.1"/>
    </source>
</evidence>
<proteinExistence type="predicted"/>
<keyword evidence="2" id="KW-1185">Reference proteome</keyword>
<reference evidence="1" key="1">
    <citation type="submission" date="2023-03" db="EMBL/GenBank/DDBJ databases">
        <title>Complete genome of Cladonia borealis.</title>
        <authorList>
            <person name="Park H."/>
        </authorList>
    </citation>
    <scope>NUCLEOTIDE SEQUENCE</scope>
    <source>
        <strain evidence="1">ANT050790</strain>
    </source>
</reference>
<accession>A0AA39RAT1</accession>